<gene>
    <name evidence="3" type="ORF">JOF45_002198</name>
</gene>
<organism evidence="3 4">
    <name type="scientific">Nesterenkonia lacusekhoensis</name>
    <dbReference type="NCBI Taxonomy" id="150832"/>
    <lineage>
        <taxon>Bacteria</taxon>
        <taxon>Bacillati</taxon>
        <taxon>Actinomycetota</taxon>
        <taxon>Actinomycetes</taxon>
        <taxon>Micrococcales</taxon>
        <taxon>Micrococcaceae</taxon>
        <taxon>Nesterenkonia</taxon>
    </lineage>
</organism>
<evidence type="ECO:0000256" key="1">
    <source>
        <dbReference type="SAM" id="MobiDB-lite"/>
    </source>
</evidence>
<keyword evidence="2" id="KW-1133">Transmembrane helix</keyword>
<dbReference type="RefSeq" id="WP_210049820.1">
    <property type="nucleotide sequence ID" value="NZ_JAGINX010000001.1"/>
</dbReference>
<feature type="region of interest" description="Disordered" evidence="1">
    <location>
        <begin position="166"/>
        <end position="242"/>
    </location>
</feature>
<evidence type="ECO:0000256" key="2">
    <source>
        <dbReference type="SAM" id="Phobius"/>
    </source>
</evidence>
<dbReference type="Proteomes" id="UP001519331">
    <property type="component" value="Unassembled WGS sequence"/>
</dbReference>
<accession>A0ABS4T5B3</accession>
<keyword evidence="2" id="KW-0472">Membrane</keyword>
<protein>
    <submittedName>
        <fullName evidence="3">Type IV secretory pathway VirB10-like protein</fullName>
    </submittedName>
</protein>
<reference evidence="3 4" key="1">
    <citation type="submission" date="2021-03" db="EMBL/GenBank/DDBJ databases">
        <title>Sequencing the genomes of 1000 actinobacteria strains.</title>
        <authorList>
            <person name="Klenk H.-P."/>
        </authorList>
    </citation>
    <scope>NUCLEOTIDE SEQUENCE [LARGE SCALE GENOMIC DNA]</scope>
    <source>
        <strain evidence="3 4">DSM 12544</strain>
    </source>
</reference>
<sequence length="268" mass="28191">MSSQGSRRQSDAVYRRRRIAVGVLAVLALLGLWWLISSIVGLFTDDEPQDAVLDQQTESGDDADAGSAQSGSAQSGDADSGEQDAQQDSQQDADQDAEQQGPDGSCAPDDVTLTADTGDDSYASDEAPLLIFEVENTGSEGCTLDVGTAQQTFVVASDGREIFNTAQCGAGAQDEEAQDEEAQDEEAQGEEAQDEEAQDGAEAQNNDGASLEMDFEPGQTERAHLTWPRSDSAADCGEPADLEPGTYELTVSLGGITSEPHEFTLAEA</sequence>
<keyword evidence="4" id="KW-1185">Reference proteome</keyword>
<feature type="region of interest" description="Disordered" evidence="1">
    <location>
        <begin position="52"/>
        <end position="122"/>
    </location>
</feature>
<evidence type="ECO:0000313" key="4">
    <source>
        <dbReference type="Proteomes" id="UP001519331"/>
    </source>
</evidence>
<dbReference type="EMBL" id="JAGINX010000001">
    <property type="protein sequence ID" value="MBP2319179.1"/>
    <property type="molecule type" value="Genomic_DNA"/>
</dbReference>
<feature type="transmembrane region" description="Helical" evidence="2">
    <location>
        <begin position="21"/>
        <end position="43"/>
    </location>
</feature>
<proteinExistence type="predicted"/>
<feature type="compositionally biased region" description="Low complexity" evidence="1">
    <location>
        <begin position="65"/>
        <end position="90"/>
    </location>
</feature>
<keyword evidence="2" id="KW-0812">Transmembrane</keyword>
<name>A0ABS4T5B3_9MICC</name>
<evidence type="ECO:0000313" key="3">
    <source>
        <dbReference type="EMBL" id="MBP2319179.1"/>
    </source>
</evidence>
<feature type="compositionally biased region" description="Acidic residues" evidence="1">
    <location>
        <begin position="173"/>
        <end position="199"/>
    </location>
</feature>
<comment type="caution">
    <text evidence="3">The sequence shown here is derived from an EMBL/GenBank/DDBJ whole genome shotgun (WGS) entry which is preliminary data.</text>
</comment>